<organism evidence="3 4">
    <name type="scientific">Rhizopus oryzae</name>
    <name type="common">Mucormycosis agent</name>
    <name type="synonym">Rhizopus arrhizus var. delemar</name>
    <dbReference type="NCBI Taxonomy" id="64495"/>
    <lineage>
        <taxon>Eukaryota</taxon>
        <taxon>Fungi</taxon>
        <taxon>Fungi incertae sedis</taxon>
        <taxon>Mucoromycota</taxon>
        <taxon>Mucoromycotina</taxon>
        <taxon>Mucoromycetes</taxon>
        <taxon>Mucorales</taxon>
        <taxon>Mucorineae</taxon>
        <taxon>Rhizopodaceae</taxon>
        <taxon>Rhizopus</taxon>
    </lineage>
</organism>
<name>A0A9P6Y8W5_RHIOR</name>
<feature type="domain" description="IRG-type G" evidence="2">
    <location>
        <begin position="119"/>
        <end position="312"/>
    </location>
</feature>
<dbReference type="GO" id="GO:0005525">
    <property type="term" value="F:GTP binding"/>
    <property type="evidence" value="ECO:0007669"/>
    <property type="project" value="InterPro"/>
</dbReference>
<evidence type="ECO:0000259" key="2">
    <source>
        <dbReference type="PROSITE" id="PS51716"/>
    </source>
</evidence>
<dbReference type="GO" id="GO:0016020">
    <property type="term" value="C:membrane"/>
    <property type="evidence" value="ECO:0007669"/>
    <property type="project" value="InterPro"/>
</dbReference>
<dbReference type="AlphaFoldDB" id="A0A9P6Y8W5"/>
<dbReference type="InterPro" id="IPR007743">
    <property type="entry name" value="Immunity-related_GTPase-like"/>
</dbReference>
<evidence type="ECO:0000313" key="3">
    <source>
        <dbReference type="EMBL" id="KAG1542114.1"/>
    </source>
</evidence>
<dbReference type="PROSITE" id="PS51716">
    <property type="entry name" value="G_IRG"/>
    <property type="match status" value="1"/>
</dbReference>
<reference evidence="3" key="1">
    <citation type="journal article" date="2020" name="Microb. Genom.">
        <title>Genetic diversity of clinical and environmental Mucorales isolates obtained from an investigation of mucormycosis cases among solid organ transplant recipients.</title>
        <authorList>
            <person name="Nguyen M.H."/>
            <person name="Kaul D."/>
            <person name="Muto C."/>
            <person name="Cheng S.J."/>
            <person name="Richter R.A."/>
            <person name="Bruno V.M."/>
            <person name="Liu G."/>
            <person name="Beyhan S."/>
            <person name="Sundermann A.J."/>
            <person name="Mounaud S."/>
            <person name="Pasculle A.W."/>
            <person name="Nierman W.C."/>
            <person name="Driscoll E."/>
            <person name="Cumbie R."/>
            <person name="Clancy C.J."/>
            <person name="Dupont C.L."/>
        </authorList>
    </citation>
    <scope>NUCLEOTIDE SEQUENCE</scope>
    <source>
        <strain evidence="3">GL16</strain>
    </source>
</reference>
<comment type="similarity">
    <text evidence="1">Belongs to the TRAFAC class dynamin-like GTPase superfamily. IRG family.</text>
</comment>
<evidence type="ECO:0000313" key="4">
    <source>
        <dbReference type="Proteomes" id="UP000717996"/>
    </source>
</evidence>
<comment type="caution">
    <text evidence="3">The sequence shown here is derived from an EMBL/GenBank/DDBJ whole genome shotgun (WGS) entry which is preliminary data.</text>
</comment>
<dbReference type="Gene3D" id="3.40.50.300">
    <property type="entry name" value="P-loop containing nucleotide triphosphate hydrolases"/>
    <property type="match status" value="1"/>
</dbReference>
<proteinExistence type="inferred from homology"/>
<sequence>MGQAASITLADKSEILYDVEEFSRKFKKATLSTMAVPMVIVAFPILNAYKFSESEYTGVKVVDGTIGGLLGVVGWPISPFLAFWSAYQSIFVEEPERKTEIPEDVKLQVRRAIGMDCDKYYNIAVVGAAGTGKSSIVNGILGYQDGDKYAAITNEAGGHTTEPRGYRHPDLRNMVLWDIPGAGTLYCNDKTYFQDNHLYAFDSLIIVTAERLQSIDLEIAAKAQKYHIPVLFVRNRCDQSLKSKVERHKSKCADINLVWARAVGELVKEVRRTVYKQLRENKISARKLFLVSAWGLRELMTSVSHTKSLEQDVRLIDEQRFIEALMQAVLKKRKKSSVVNDL</sequence>
<dbReference type="InterPro" id="IPR030385">
    <property type="entry name" value="G_IRG_dom"/>
</dbReference>
<dbReference type="InterPro" id="IPR027417">
    <property type="entry name" value="P-loop_NTPase"/>
</dbReference>
<dbReference type="Pfam" id="PF05049">
    <property type="entry name" value="IIGP"/>
    <property type="match status" value="1"/>
</dbReference>
<protein>
    <recommendedName>
        <fullName evidence="2">IRG-type G domain-containing protein</fullName>
    </recommendedName>
</protein>
<gene>
    <name evidence="3" type="ORF">G6F51_007475</name>
</gene>
<dbReference type="EMBL" id="JAANIT010001120">
    <property type="protein sequence ID" value="KAG1542114.1"/>
    <property type="molecule type" value="Genomic_DNA"/>
</dbReference>
<dbReference type="PANTHER" id="PTHR14143:SF1">
    <property type="entry name" value="IRG-TYPE G DOMAIN-CONTAINING PROTEIN"/>
    <property type="match status" value="1"/>
</dbReference>
<dbReference type="OrthoDB" id="422720at2759"/>
<dbReference type="SUPFAM" id="SSF52540">
    <property type="entry name" value="P-loop containing nucleoside triphosphate hydrolases"/>
    <property type="match status" value="1"/>
</dbReference>
<accession>A0A9P6Y8W5</accession>
<dbReference type="PANTHER" id="PTHR14143">
    <property type="entry name" value="INTERFERON-INDUCIBLE GTPASE FAMILY MEMBER"/>
    <property type="match status" value="1"/>
</dbReference>
<dbReference type="Proteomes" id="UP000717996">
    <property type="component" value="Unassembled WGS sequence"/>
</dbReference>
<evidence type="ECO:0000256" key="1">
    <source>
        <dbReference type="ARBA" id="ARBA00005429"/>
    </source>
</evidence>